<dbReference type="EMBL" id="PDND01000306">
    <property type="protein sequence ID" value="PGH28855.1"/>
    <property type="molecule type" value="Genomic_DNA"/>
</dbReference>
<organism evidence="5 6">
    <name type="scientific">[Emmonsia] crescens</name>
    <dbReference type="NCBI Taxonomy" id="73230"/>
    <lineage>
        <taxon>Eukaryota</taxon>
        <taxon>Fungi</taxon>
        <taxon>Dikarya</taxon>
        <taxon>Ascomycota</taxon>
        <taxon>Pezizomycotina</taxon>
        <taxon>Eurotiomycetes</taxon>
        <taxon>Eurotiomycetidae</taxon>
        <taxon>Onygenales</taxon>
        <taxon>Ajellomycetaceae</taxon>
        <taxon>Emergomyces</taxon>
    </lineage>
</organism>
<dbReference type="InterPro" id="IPR000719">
    <property type="entry name" value="Prot_kinase_dom"/>
</dbReference>
<keyword evidence="5" id="KW-0808">Transferase</keyword>
<dbReference type="PROSITE" id="PS00108">
    <property type="entry name" value="PROTEIN_KINASE_ST"/>
    <property type="match status" value="1"/>
</dbReference>
<feature type="domain" description="Protein kinase" evidence="4">
    <location>
        <begin position="7"/>
        <end position="316"/>
    </location>
</feature>
<dbReference type="Pfam" id="PF00069">
    <property type="entry name" value="Pkinase"/>
    <property type="match status" value="1"/>
</dbReference>
<proteinExistence type="inferred from homology"/>
<sequence>MASSSSLMKLGELLTGAISTYTVTKQLGEFIWLGSNKVGQTVVIKAARHFRITNERDVLRKFQSRTLHLRPLIDEIVEPVDLPAIVLKLLEDDLLTASNAEKLSGREIKYVSKRVLEALKVLHEDDYVHTDIKMDNVLVNYAPSSRSESEQRFTDVQLADLESTVSITSRFCKDHDEIGTPIWRSPEAQLGLEWGPPTDIWSFGTMVVISMIWGGNFFIFKPTVPRGHDEYELQILAKYHIFFGPYPPSYVDLADQETLGVLSLVMNDVPPEKLRPFSLASQQEISKEDKEFVLKIMKLDPRDRPTAKELLEDEWFNGT</sequence>
<dbReference type="GO" id="GO:0004672">
    <property type="term" value="F:protein kinase activity"/>
    <property type="evidence" value="ECO:0007669"/>
    <property type="project" value="InterPro"/>
</dbReference>
<dbReference type="GO" id="GO:0005524">
    <property type="term" value="F:ATP binding"/>
    <property type="evidence" value="ECO:0007669"/>
    <property type="project" value="UniProtKB-KW"/>
</dbReference>
<dbReference type="PROSITE" id="PS50011">
    <property type="entry name" value="PROTEIN_KINASE_DOM"/>
    <property type="match status" value="1"/>
</dbReference>
<evidence type="ECO:0000256" key="2">
    <source>
        <dbReference type="ARBA" id="ARBA00022741"/>
    </source>
</evidence>
<reference evidence="5 6" key="1">
    <citation type="submission" date="2017-10" db="EMBL/GenBank/DDBJ databases">
        <title>Comparative genomics in systemic dimorphic fungi from Ajellomycetaceae.</title>
        <authorList>
            <person name="Munoz J.F."/>
            <person name="Mcewen J.G."/>
            <person name="Clay O.K."/>
            <person name="Cuomo C.A."/>
        </authorList>
    </citation>
    <scope>NUCLEOTIDE SEQUENCE [LARGE SCALE GENOMIC DNA]</scope>
    <source>
        <strain evidence="5 6">UAMH4076</strain>
    </source>
</reference>
<dbReference type="InterPro" id="IPR051931">
    <property type="entry name" value="PAK3-like"/>
</dbReference>
<dbReference type="Proteomes" id="UP000226031">
    <property type="component" value="Unassembled WGS sequence"/>
</dbReference>
<name>A0A2B7Z5I9_9EURO</name>
<dbReference type="AlphaFoldDB" id="A0A2B7Z5I9"/>
<keyword evidence="3" id="KW-0067">ATP-binding</keyword>
<dbReference type="InterPro" id="IPR008271">
    <property type="entry name" value="Ser/Thr_kinase_AS"/>
</dbReference>
<dbReference type="Gene3D" id="1.10.510.10">
    <property type="entry name" value="Transferase(Phosphotransferase) domain 1"/>
    <property type="match status" value="1"/>
</dbReference>
<dbReference type="PANTHER" id="PTHR45832">
    <property type="entry name" value="SERINE/THREONINE-PROTEIN KINASE SAMKA-RELATED-RELATED"/>
    <property type="match status" value="1"/>
</dbReference>
<comment type="similarity">
    <text evidence="1">Belongs to the protein kinase superfamily. STE Ser/Thr protein kinase family. STE20 subfamily.</text>
</comment>
<evidence type="ECO:0000256" key="1">
    <source>
        <dbReference type="ARBA" id="ARBA00008874"/>
    </source>
</evidence>
<protein>
    <submittedName>
        <fullName evidence="5">STE/STE20 protein kinase</fullName>
    </submittedName>
</protein>
<gene>
    <name evidence="5" type="ORF">GX50_08403</name>
</gene>
<evidence type="ECO:0000259" key="4">
    <source>
        <dbReference type="PROSITE" id="PS50011"/>
    </source>
</evidence>
<dbReference type="PANTHER" id="PTHR45832:SF22">
    <property type="entry name" value="SERINE_THREONINE-PROTEIN KINASE SAMKA-RELATED"/>
    <property type="match status" value="1"/>
</dbReference>
<evidence type="ECO:0000313" key="6">
    <source>
        <dbReference type="Proteomes" id="UP000226031"/>
    </source>
</evidence>
<dbReference type="SMART" id="SM00220">
    <property type="entry name" value="S_TKc"/>
    <property type="match status" value="1"/>
</dbReference>
<keyword evidence="6" id="KW-1185">Reference proteome</keyword>
<accession>A0A2B7Z5I9</accession>
<comment type="caution">
    <text evidence="5">The sequence shown here is derived from an EMBL/GenBank/DDBJ whole genome shotgun (WGS) entry which is preliminary data.</text>
</comment>
<keyword evidence="5" id="KW-0418">Kinase</keyword>
<evidence type="ECO:0000256" key="3">
    <source>
        <dbReference type="ARBA" id="ARBA00022840"/>
    </source>
</evidence>
<evidence type="ECO:0000313" key="5">
    <source>
        <dbReference type="EMBL" id="PGH28855.1"/>
    </source>
</evidence>
<dbReference type="SUPFAM" id="SSF56112">
    <property type="entry name" value="Protein kinase-like (PK-like)"/>
    <property type="match status" value="1"/>
</dbReference>
<dbReference type="InterPro" id="IPR011009">
    <property type="entry name" value="Kinase-like_dom_sf"/>
</dbReference>
<dbReference type="STRING" id="73230.A0A2B7Z5I9"/>
<keyword evidence="2" id="KW-0547">Nucleotide-binding</keyword>
<dbReference type="VEuPathDB" id="FungiDB:EMCG_00685"/>